<proteinExistence type="predicted"/>
<evidence type="ECO:0000259" key="1">
    <source>
        <dbReference type="PROSITE" id="PS50879"/>
    </source>
</evidence>
<dbReference type="PROSITE" id="PS50879">
    <property type="entry name" value="RNASE_H_1"/>
    <property type="match status" value="1"/>
</dbReference>
<comment type="caution">
    <text evidence="2">The sequence shown here is derived from an EMBL/GenBank/DDBJ whole genome shotgun (WGS) entry which is preliminary data.</text>
</comment>
<evidence type="ECO:0000313" key="3">
    <source>
        <dbReference type="Proteomes" id="UP000229401"/>
    </source>
</evidence>
<dbReference type="PANTHER" id="PTHR46387:SF2">
    <property type="entry name" value="RIBONUCLEASE HI"/>
    <property type="match status" value="1"/>
</dbReference>
<evidence type="ECO:0000313" key="2">
    <source>
        <dbReference type="EMBL" id="PIY72593.1"/>
    </source>
</evidence>
<reference evidence="3" key="1">
    <citation type="submission" date="2017-09" db="EMBL/GenBank/DDBJ databases">
        <title>Depth-based differentiation of microbial function through sediment-hosted aquifers and enrichment of novel symbionts in the deep terrestrial subsurface.</title>
        <authorList>
            <person name="Probst A.J."/>
            <person name="Ladd B."/>
            <person name="Jarett J.K."/>
            <person name="Geller-Mcgrath D.E."/>
            <person name="Sieber C.M.K."/>
            <person name="Emerson J.B."/>
            <person name="Anantharaman K."/>
            <person name="Thomas B.C."/>
            <person name="Malmstrom R."/>
            <person name="Stieglmeier M."/>
            <person name="Klingl A."/>
            <person name="Woyke T."/>
            <person name="Ryan C.M."/>
            <person name="Banfield J.F."/>
        </authorList>
    </citation>
    <scope>NUCLEOTIDE SEQUENCE [LARGE SCALE GENOMIC DNA]</scope>
</reference>
<dbReference type="EMBL" id="PFLI01000006">
    <property type="protein sequence ID" value="PIY72593.1"/>
    <property type="molecule type" value="Genomic_DNA"/>
</dbReference>
<accession>A0A2M7QJT3</accession>
<dbReference type="PANTHER" id="PTHR46387">
    <property type="entry name" value="POLYNUCLEOTIDYL TRANSFERASE, RIBONUCLEASE H-LIKE SUPERFAMILY PROTEIN"/>
    <property type="match status" value="1"/>
</dbReference>
<gene>
    <name evidence="2" type="ORF">COY87_00135</name>
</gene>
<dbReference type="GO" id="GO:0004523">
    <property type="term" value="F:RNA-DNA hybrid ribonuclease activity"/>
    <property type="evidence" value="ECO:0007669"/>
    <property type="project" value="InterPro"/>
</dbReference>
<sequence length="139" mass="15905">MILSIYTDGGSKGNPGPASIGIAFYLDKKIIHTYREDLGVKTNNEAEYFAVMSAHRQINELTNSLIIQLDKIKKIQFFSDSSLVVNQLNGLFKVKQPHIREFVFKIRVLEQEINIPITYTYIPREKNTIADALVNNLYK</sequence>
<dbReference type="InterPro" id="IPR002156">
    <property type="entry name" value="RNaseH_domain"/>
</dbReference>
<dbReference type="InterPro" id="IPR036397">
    <property type="entry name" value="RNaseH_sf"/>
</dbReference>
<dbReference type="CDD" id="cd09279">
    <property type="entry name" value="RNase_HI_like"/>
    <property type="match status" value="1"/>
</dbReference>
<dbReference type="AlphaFoldDB" id="A0A2M7QJT3"/>
<dbReference type="Pfam" id="PF00075">
    <property type="entry name" value="RNase_H"/>
    <property type="match status" value="1"/>
</dbReference>
<dbReference type="Proteomes" id="UP000229401">
    <property type="component" value="Unassembled WGS sequence"/>
</dbReference>
<organism evidence="2 3">
    <name type="scientific">Candidatus Roizmanbacteria bacterium CG_4_10_14_0_8_um_filter_33_9</name>
    <dbReference type="NCBI Taxonomy" id="1974826"/>
    <lineage>
        <taxon>Bacteria</taxon>
        <taxon>Candidatus Roizmaniibacteriota</taxon>
    </lineage>
</organism>
<protein>
    <recommendedName>
        <fullName evidence="1">RNase H type-1 domain-containing protein</fullName>
    </recommendedName>
</protein>
<dbReference type="Gene3D" id="3.30.420.10">
    <property type="entry name" value="Ribonuclease H-like superfamily/Ribonuclease H"/>
    <property type="match status" value="1"/>
</dbReference>
<feature type="domain" description="RNase H type-1" evidence="1">
    <location>
        <begin position="1"/>
        <end position="139"/>
    </location>
</feature>
<dbReference type="GO" id="GO:0003676">
    <property type="term" value="F:nucleic acid binding"/>
    <property type="evidence" value="ECO:0007669"/>
    <property type="project" value="InterPro"/>
</dbReference>
<dbReference type="SUPFAM" id="SSF53098">
    <property type="entry name" value="Ribonuclease H-like"/>
    <property type="match status" value="1"/>
</dbReference>
<name>A0A2M7QJT3_9BACT</name>
<dbReference type="InterPro" id="IPR012337">
    <property type="entry name" value="RNaseH-like_sf"/>
</dbReference>